<comment type="similarity">
    <text evidence="1">Belongs to the peptidase S13 family.</text>
</comment>
<keyword evidence="4" id="KW-0121">Carboxypeptidase</keyword>
<keyword evidence="3" id="KW-0472">Membrane</keyword>
<dbReference type="PRINTS" id="PR00922">
    <property type="entry name" value="DADACBPTASE3"/>
</dbReference>
<keyword evidence="3" id="KW-1133">Transmembrane helix</keyword>
<evidence type="ECO:0000256" key="3">
    <source>
        <dbReference type="SAM" id="Phobius"/>
    </source>
</evidence>
<dbReference type="Pfam" id="PF02113">
    <property type="entry name" value="Peptidase_S13"/>
    <property type="match status" value="2"/>
</dbReference>
<dbReference type="EMBL" id="JGZE01000018">
    <property type="protein sequence ID" value="KFI75518.1"/>
    <property type="molecule type" value="Genomic_DNA"/>
</dbReference>
<evidence type="ECO:0000256" key="1">
    <source>
        <dbReference type="ARBA" id="ARBA00006096"/>
    </source>
</evidence>
<feature type="transmembrane region" description="Helical" evidence="3">
    <location>
        <begin position="16"/>
        <end position="36"/>
    </location>
</feature>
<dbReference type="STRING" id="1437603.GCA_000771525_00792"/>
<dbReference type="EC" id="3.4.16.4" evidence="4"/>
<keyword evidence="5" id="KW-1185">Reference proteome</keyword>
<reference evidence="4 5" key="1">
    <citation type="submission" date="2014-03" db="EMBL/GenBank/DDBJ databases">
        <title>Genomics of Bifidobacteria.</title>
        <authorList>
            <person name="Ventura M."/>
            <person name="Milani C."/>
            <person name="Lugli G.A."/>
        </authorList>
    </citation>
    <scope>NUCLEOTIDE SEQUENCE [LARGE SCALE GENOMIC DNA]</scope>
    <source>
        <strain evidence="4 5">DSM 21395</strain>
    </source>
</reference>
<proteinExistence type="inferred from homology"/>
<dbReference type="GO" id="GO:0006508">
    <property type="term" value="P:proteolysis"/>
    <property type="evidence" value="ECO:0007669"/>
    <property type="project" value="InterPro"/>
</dbReference>
<dbReference type="Proteomes" id="UP000029082">
    <property type="component" value="Unassembled WGS sequence"/>
</dbReference>
<keyword evidence="4" id="KW-0645">Protease</keyword>
<dbReference type="Gene3D" id="3.40.710.10">
    <property type="entry name" value="DD-peptidase/beta-lactamase superfamily"/>
    <property type="match status" value="2"/>
</dbReference>
<dbReference type="GO" id="GO:0000270">
    <property type="term" value="P:peptidoglycan metabolic process"/>
    <property type="evidence" value="ECO:0007669"/>
    <property type="project" value="TreeGrafter"/>
</dbReference>
<organism evidence="4 5">
    <name type="scientific">Bifidobacterium mongoliense DSM 21395</name>
    <dbReference type="NCBI Taxonomy" id="1437603"/>
    <lineage>
        <taxon>Bacteria</taxon>
        <taxon>Bacillati</taxon>
        <taxon>Actinomycetota</taxon>
        <taxon>Actinomycetes</taxon>
        <taxon>Bifidobacteriales</taxon>
        <taxon>Bifidobacteriaceae</taxon>
        <taxon>Bifidobacterium</taxon>
    </lineage>
</organism>
<gene>
    <name evidence="4" type="ORF">BMON_0945</name>
</gene>
<dbReference type="AlphaFoldDB" id="A0A087BWW8"/>
<keyword evidence="2 4" id="KW-0378">Hydrolase</keyword>
<evidence type="ECO:0000256" key="2">
    <source>
        <dbReference type="ARBA" id="ARBA00022801"/>
    </source>
</evidence>
<dbReference type="InterPro" id="IPR000667">
    <property type="entry name" value="Peptidase_S13"/>
</dbReference>
<protein>
    <submittedName>
        <fullName evidence="4">D-alanyl-D-alanine carboxypeptidase</fullName>
        <ecNumber evidence="4">3.4.16.4</ecNumber>
    </submittedName>
</protein>
<dbReference type="GO" id="GO:0009002">
    <property type="term" value="F:serine-type D-Ala-D-Ala carboxypeptidase activity"/>
    <property type="evidence" value="ECO:0007669"/>
    <property type="project" value="UniProtKB-EC"/>
</dbReference>
<accession>A0A087BWW8</accession>
<dbReference type="PANTHER" id="PTHR30023:SF0">
    <property type="entry name" value="PENICILLIN-SENSITIVE CARBOXYPEPTIDASE A"/>
    <property type="match status" value="1"/>
</dbReference>
<name>A0A087BWW8_9BIFI</name>
<sequence>MAADTQDMGPGRRHRVIWSVLAAAVTAVLCAGYVVGDLFDTVPGPLTMKAIDAPAYERPRVSLASGRIVGNVARGVPIDAAAVRGLVDRFGATQGLGQDYSVAIVGDDGDEVAGHDETVSREPASTLKTLTALAAASKLDMGSTFPTRVYLNQATGQQPTLTLVGGGDMLLGAGASDPAHVNGRAGLATLADRAARGLRARGITSIRLDYDDTLFGTVRSPASIARNNTGNLFFTPISSMAIDGGRQWRGPGPANPDVFEQYPELSAHTAADVVAAFTSLLGQRGIDVRGGASAGTAPDGISPLATVHSATLGEVMSFMLRHSDNTLAEEFGRLLAIHERRENTPTGAVSAVTATLRAMNVDLRGLTMADCTGLSPGSQATASVLARVQAHNLQVGPGTAAATGLSIPGEVGTAFDRLADPSAAGLLRVKTGSLDSVTAMTGNVSRKRGGTLAFAVIVNNAQDPQSARDGIDEFVAALAGL</sequence>
<dbReference type="PANTHER" id="PTHR30023">
    <property type="entry name" value="D-ALANYL-D-ALANINE CARBOXYPEPTIDASE"/>
    <property type="match status" value="1"/>
</dbReference>
<dbReference type="eggNOG" id="COG2027">
    <property type="taxonomic scope" value="Bacteria"/>
</dbReference>
<evidence type="ECO:0000313" key="5">
    <source>
        <dbReference type="Proteomes" id="UP000029082"/>
    </source>
</evidence>
<dbReference type="SUPFAM" id="SSF56601">
    <property type="entry name" value="beta-lactamase/transpeptidase-like"/>
    <property type="match status" value="1"/>
</dbReference>
<dbReference type="InterPro" id="IPR012338">
    <property type="entry name" value="Beta-lactam/transpept-like"/>
</dbReference>
<keyword evidence="3" id="KW-0812">Transmembrane</keyword>
<comment type="caution">
    <text evidence="4">The sequence shown here is derived from an EMBL/GenBank/DDBJ whole genome shotgun (WGS) entry which is preliminary data.</text>
</comment>
<evidence type="ECO:0000313" key="4">
    <source>
        <dbReference type="EMBL" id="KFI75518.1"/>
    </source>
</evidence>